<comment type="caution">
    <text evidence="2">The sequence shown here is derived from an EMBL/GenBank/DDBJ whole genome shotgun (WGS) entry which is preliminary data.</text>
</comment>
<dbReference type="PANTHER" id="PTHR11895">
    <property type="entry name" value="TRANSAMIDASE"/>
    <property type="match status" value="1"/>
</dbReference>
<organism evidence="2 3">
    <name type="scientific">Ruegeria spongiae</name>
    <dbReference type="NCBI Taxonomy" id="2942209"/>
    <lineage>
        <taxon>Bacteria</taxon>
        <taxon>Pseudomonadati</taxon>
        <taxon>Pseudomonadota</taxon>
        <taxon>Alphaproteobacteria</taxon>
        <taxon>Rhodobacterales</taxon>
        <taxon>Roseobacteraceae</taxon>
        <taxon>Ruegeria</taxon>
    </lineage>
</organism>
<feature type="domain" description="Amidase" evidence="1">
    <location>
        <begin position="21"/>
        <end position="435"/>
    </location>
</feature>
<accession>A0ABT0Q869</accession>
<reference evidence="2" key="1">
    <citation type="submission" date="2022-05" db="EMBL/GenBank/DDBJ databases">
        <authorList>
            <person name="Park J.-S."/>
        </authorList>
    </citation>
    <scope>NUCLEOTIDE SEQUENCE</scope>
    <source>
        <strain evidence="2">2012CJ41-6</strain>
    </source>
</reference>
<dbReference type="Gene3D" id="3.90.1300.10">
    <property type="entry name" value="Amidase signature (AS) domain"/>
    <property type="match status" value="1"/>
</dbReference>
<dbReference type="RefSeq" id="WP_249713475.1">
    <property type="nucleotide sequence ID" value="NZ_JAMFMB010000051.1"/>
</dbReference>
<dbReference type="EMBL" id="JAMFMB010000051">
    <property type="protein sequence ID" value="MCL6286075.1"/>
    <property type="molecule type" value="Genomic_DNA"/>
</dbReference>
<dbReference type="Proteomes" id="UP001203880">
    <property type="component" value="Unassembled WGS sequence"/>
</dbReference>
<name>A0ABT0Q869_9RHOB</name>
<dbReference type="InterPro" id="IPR036928">
    <property type="entry name" value="AS_sf"/>
</dbReference>
<evidence type="ECO:0000313" key="3">
    <source>
        <dbReference type="Proteomes" id="UP001203880"/>
    </source>
</evidence>
<dbReference type="SUPFAM" id="SSF75304">
    <property type="entry name" value="Amidase signature (AS) enzymes"/>
    <property type="match status" value="1"/>
</dbReference>
<protein>
    <submittedName>
        <fullName evidence="2">Amidase</fullName>
    </submittedName>
</protein>
<proteinExistence type="predicted"/>
<dbReference type="Pfam" id="PF01425">
    <property type="entry name" value="Amidase"/>
    <property type="match status" value="1"/>
</dbReference>
<evidence type="ECO:0000313" key="2">
    <source>
        <dbReference type="EMBL" id="MCL6286075.1"/>
    </source>
</evidence>
<evidence type="ECO:0000259" key="1">
    <source>
        <dbReference type="Pfam" id="PF01425"/>
    </source>
</evidence>
<dbReference type="InterPro" id="IPR023631">
    <property type="entry name" value="Amidase_dom"/>
</dbReference>
<dbReference type="InterPro" id="IPR000120">
    <property type="entry name" value="Amidase"/>
</dbReference>
<dbReference type="NCBIfam" id="NF005460">
    <property type="entry name" value="PRK07056.1"/>
    <property type="match status" value="1"/>
</dbReference>
<keyword evidence="3" id="KW-1185">Reference proteome</keyword>
<sequence length="448" mass="48172">MIQNITDLSRKLRTGKLRSRDLVEESFAAIDAAAEKGSKAFLSTYKDAARVQADWVDRGRQAGIKLPPHAGIPIAIKDLFDVQGEVTRAGSRVLDENAPADQDADIVRNLRRAGFVIVGKNNMTEFAYSGLGVNAHFGTPENPCDTEMPRVPGGSSSGAAVAVNQEMVPAAIGTDTGGSCRIPAAFCGTVGFKPTSTRVSKRGAVPLSRTLDCVGPFTTSVSCAAVLDSILSDGHGDDVESFPEGGIRLGVLEGYVTEKMDEVVARAYQDALTRLSHRGVRLTPLDIPQLSRLPEINSKGGFVGADAYAWHKNLLETRAEFYDPWVRDRFGAGKSQTAADYIEVGQERTHMQALVDEKQEQFDALVLPTVQIVPPTLDELQDQDHSNAVNLLCLRNTAVGNFLDVPAISIPCHASGSLPVGLMLFGARGHDRKLLSVARGLEQVIRGR</sequence>
<gene>
    <name evidence="2" type="ORF">M3P21_21415</name>
</gene>
<dbReference type="PANTHER" id="PTHR11895:SF176">
    <property type="entry name" value="AMIDASE AMID-RELATED"/>
    <property type="match status" value="1"/>
</dbReference>